<dbReference type="VEuPathDB" id="FungiDB:F4678DRAFT_246625"/>
<feature type="domain" description="Serine hydrolase" evidence="7">
    <location>
        <begin position="2"/>
        <end position="235"/>
    </location>
</feature>
<protein>
    <recommendedName>
        <fullName evidence="7">Serine hydrolase domain-containing protein</fullName>
    </recommendedName>
</protein>
<dbReference type="GO" id="GO:0016020">
    <property type="term" value="C:membrane"/>
    <property type="evidence" value="ECO:0007669"/>
    <property type="project" value="InterPro"/>
</dbReference>
<keyword evidence="1 6" id="KW-0812">Transmembrane</keyword>
<feature type="transmembrane region" description="Helical" evidence="6">
    <location>
        <begin position="475"/>
        <end position="500"/>
    </location>
</feature>
<evidence type="ECO:0000256" key="5">
    <source>
        <dbReference type="SAM" id="MobiDB-lite"/>
    </source>
</evidence>
<dbReference type="InterPro" id="IPR029058">
    <property type="entry name" value="AB_hydrolase_fold"/>
</dbReference>
<dbReference type="Pfam" id="PF03959">
    <property type="entry name" value="FSH1"/>
    <property type="match status" value="1"/>
</dbReference>
<gene>
    <name evidence="8" type="ORF">NPX13_g2460</name>
</gene>
<dbReference type="GO" id="GO:0016787">
    <property type="term" value="F:hydrolase activity"/>
    <property type="evidence" value="ECO:0007669"/>
    <property type="project" value="UniProtKB-KW"/>
</dbReference>
<proteinExistence type="predicted"/>
<dbReference type="GO" id="GO:0019748">
    <property type="term" value="P:secondary metabolic process"/>
    <property type="evidence" value="ECO:0007669"/>
    <property type="project" value="TreeGrafter"/>
</dbReference>
<evidence type="ECO:0000256" key="2">
    <source>
        <dbReference type="ARBA" id="ARBA00022801"/>
    </source>
</evidence>
<dbReference type="InterPro" id="IPR036640">
    <property type="entry name" value="ABC1_TM_sf"/>
</dbReference>
<feature type="region of interest" description="Disordered" evidence="5">
    <location>
        <begin position="285"/>
        <end position="353"/>
    </location>
</feature>
<dbReference type="Gene3D" id="1.20.1560.10">
    <property type="entry name" value="ABC transporter type 1, transmembrane domain"/>
    <property type="match status" value="1"/>
</dbReference>
<evidence type="ECO:0000256" key="1">
    <source>
        <dbReference type="ARBA" id="ARBA00022692"/>
    </source>
</evidence>
<dbReference type="Gene3D" id="3.40.50.1820">
    <property type="entry name" value="alpha/beta hydrolase"/>
    <property type="match status" value="1"/>
</dbReference>
<dbReference type="PANTHER" id="PTHR48070:SF4">
    <property type="entry name" value="ESTERASE ALNB"/>
    <property type="match status" value="1"/>
</dbReference>
<evidence type="ECO:0000256" key="3">
    <source>
        <dbReference type="ARBA" id="ARBA00022989"/>
    </source>
</evidence>
<organism evidence="8 9">
    <name type="scientific">Xylaria arbuscula</name>
    <dbReference type="NCBI Taxonomy" id="114810"/>
    <lineage>
        <taxon>Eukaryota</taxon>
        <taxon>Fungi</taxon>
        <taxon>Dikarya</taxon>
        <taxon>Ascomycota</taxon>
        <taxon>Pezizomycotina</taxon>
        <taxon>Sordariomycetes</taxon>
        <taxon>Xylariomycetidae</taxon>
        <taxon>Xylariales</taxon>
        <taxon>Xylariaceae</taxon>
        <taxon>Xylaria</taxon>
    </lineage>
</organism>
<feature type="compositionally biased region" description="Polar residues" evidence="5">
    <location>
        <begin position="322"/>
        <end position="334"/>
    </location>
</feature>
<dbReference type="AlphaFoldDB" id="A0A9W8NKE8"/>
<dbReference type="EMBL" id="JANPWZ010000260">
    <property type="protein sequence ID" value="KAJ3578102.1"/>
    <property type="molecule type" value="Genomic_DNA"/>
</dbReference>
<evidence type="ECO:0000313" key="9">
    <source>
        <dbReference type="Proteomes" id="UP001148614"/>
    </source>
</evidence>
<accession>A0A9W8NKE8</accession>
<dbReference type="PANTHER" id="PTHR48070">
    <property type="entry name" value="ESTERASE OVCA2"/>
    <property type="match status" value="1"/>
</dbReference>
<dbReference type="Proteomes" id="UP001148614">
    <property type="component" value="Unassembled WGS sequence"/>
</dbReference>
<evidence type="ECO:0000256" key="6">
    <source>
        <dbReference type="SAM" id="Phobius"/>
    </source>
</evidence>
<keyword evidence="2" id="KW-0378">Hydrolase</keyword>
<evidence type="ECO:0000259" key="7">
    <source>
        <dbReference type="Pfam" id="PF03959"/>
    </source>
</evidence>
<reference evidence="8" key="1">
    <citation type="submission" date="2022-07" db="EMBL/GenBank/DDBJ databases">
        <title>Genome Sequence of Xylaria arbuscula.</title>
        <authorList>
            <person name="Buettner E."/>
        </authorList>
    </citation>
    <scope>NUCLEOTIDE SEQUENCE</scope>
    <source>
        <strain evidence="8">VT107</strain>
    </source>
</reference>
<dbReference type="InterPro" id="IPR005645">
    <property type="entry name" value="FSH-like_dom"/>
</dbReference>
<dbReference type="SUPFAM" id="SSF53474">
    <property type="entry name" value="alpha/beta-Hydrolases"/>
    <property type="match status" value="1"/>
</dbReference>
<sequence>MKFLCLPGAYGSADKFQVQLAPLVNELTSDGSASFRFINAPCEAIPPKGFEDFFGKPPYYRFIEPDEKETEDTDVLSRIRDFPECDTAEDTMRELFKEGVASSVLSTKRAIEFLLDIMEKEGPFEGIIGYSEGATVAGTLLLAEQELFETTGRVPMIKCAVFFAGWPPLDPRTYSMVLSDESDIMINIHTCHIIGSLDPYVAGSLALYNTCEPDYAHIFDHGKGHTLPREKAVIKELGDIRHLGNTSSRLQAPDSTMLLPSFTRFSSSTGLIFIHRKMEGALAGKKKETLQDPRPQETSHAVLPALTPRQQYRGNSPLPGASSVSLPDSASGVTQPPLVAPGENESSTNLLSAPAPFAKGTSLISKPSTLSLEEASSASNSAEPRCIVSVKPSLASLPESPDASHRPTLSPVQSVTTAPHVAPVVPTLPAKATKPNTVPLAPAHDPGKWKGRYRGYKRSLGDFFRIFTYSTWKDRFFLCLSIAAALGAGAAFPIMTIIFGQLIGSIASVRGTTIQQAQDDYRHLISFT</sequence>
<keyword evidence="3 6" id="KW-1133">Transmembrane helix</keyword>
<keyword evidence="9" id="KW-1185">Reference proteome</keyword>
<dbReference type="InterPro" id="IPR050593">
    <property type="entry name" value="LovG"/>
</dbReference>
<comment type="caution">
    <text evidence="8">The sequence shown here is derived from an EMBL/GenBank/DDBJ whole genome shotgun (WGS) entry which is preliminary data.</text>
</comment>
<evidence type="ECO:0000313" key="8">
    <source>
        <dbReference type="EMBL" id="KAJ3578102.1"/>
    </source>
</evidence>
<dbReference type="GO" id="GO:0005737">
    <property type="term" value="C:cytoplasm"/>
    <property type="evidence" value="ECO:0007669"/>
    <property type="project" value="TreeGrafter"/>
</dbReference>
<keyword evidence="4 6" id="KW-0472">Membrane</keyword>
<feature type="compositionally biased region" description="Basic and acidic residues" evidence="5">
    <location>
        <begin position="285"/>
        <end position="297"/>
    </location>
</feature>
<evidence type="ECO:0000256" key="4">
    <source>
        <dbReference type="ARBA" id="ARBA00023136"/>
    </source>
</evidence>
<dbReference type="GO" id="GO:0005524">
    <property type="term" value="F:ATP binding"/>
    <property type="evidence" value="ECO:0007669"/>
    <property type="project" value="InterPro"/>
</dbReference>
<dbReference type="VEuPathDB" id="FungiDB:F4678DRAFT_465494"/>
<feature type="region of interest" description="Disordered" evidence="5">
    <location>
        <begin position="396"/>
        <end position="415"/>
    </location>
</feature>
<name>A0A9W8NKE8_9PEZI</name>
<dbReference type="GO" id="GO:0005634">
    <property type="term" value="C:nucleus"/>
    <property type="evidence" value="ECO:0007669"/>
    <property type="project" value="TreeGrafter"/>
</dbReference>